<evidence type="ECO:0008006" key="3">
    <source>
        <dbReference type="Google" id="ProtNLM"/>
    </source>
</evidence>
<dbReference type="AlphaFoldDB" id="A0A382YZE6"/>
<dbReference type="PIRSF" id="PIRSF004681">
    <property type="entry name" value="UCP004681"/>
    <property type="match status" value="1"/>
</dbReference>
<sequence length="135" mass="15399">MFQEEFTYLTNGQGLYDITENIETIVSSSKIIKGICNLFIKHTSASLIIQENASLDVQKDILNYFNKIVPESSDYLHSTEGSDDMPAHLKSILSETSLIVPIKDNHLVLGIWQGVFLFEHRKGEFERKIMTTIFD</sequence>
<dbReference type="EMBL" id="UINC01179569">
    <property type="protein sequence ID" value="SVD88309.1"/>
    <property type="molecule type" value="Genomic_DNA"/>
</dbReference>
<organism evidence="2">
    <name type="scientific">marine metagenome</name>
    <dbReference type="NCBI Taxonomy" id="408172"/>
    <lineage>
        <taxon>unclassified sequences</taxon>
        <taxon>metagenomes</taxon>
        <taxon>ecological metagenomes</taxon>
    </lineage>
</organism>
<dbReference type="Pfam" id="PF01894">
    <property type="entry name" value="YjbQ"/>
    <property type="match status" value="1"/>
</dbReference>
<dbReference type="InterPro" id="IPR035917">
    <property type="entry name" value="YjbQ-like_sf"/>
</dbReference>
<proteinExistence type="inferred from homology"/>
<evidence type="ECO:0000313" key="2">
    <source>
        <dbReference type="EMBL" id="SVD88309.1"/>
    </source>
</evidence>
<evidence type="ECO:0000256" key="1">
    <source>
        <dbReference type="ARBA" id="ARBA00005534"/>
    </source>
</evidence>
<dbReference type="Gene3D" id="2.60.120.460">
    <property type="entry name" value="YjbQ-like"/>
    <property type="match status" value="1"/>
</dbReference>
<name>A0A382YZE6_9ZZZZ</name>
<dbReference type="PANTHER" id="PTHR30615:SF8">
    <property type="entry name" value="UPF0047 PROTEIN C4A8.02C"/>
    <property type="match status" value="1"/>
</dbReference>
<comment type="similarity">
    <text evidence="1">Belongs to the UPF0047 family.</text>
</comment>
<dbReference type="SUPFAM" id="SSF111038">
    <property type="entry name" value="YjbQ-like"/>
    <property type="match status" value="1"/>
</dbReference>
<dbReference type="PANTHER" id="PTHR30615">
    <property type="entry name" value="UNCHARACTERIZED PROTEIN YJBQ-RELATED"/>
    <property type="match status" value="1"/>
</dbReference>
<protein>
    <recommendedName>
        <fullName evidence="3">Secondary thiamine-phosphate synthase enzyme</fullName>
    </recommendedName>
</protein>
<reference evidence="2" key="1">
    <citation type="submission" date="2018-05" db="EMBL/GenBank/DDBJ databases">
        <authorList>
            <person name="Lanie J.A."/>
            <person name="Ng W.-L."/>
            <person name="Kazmierczak K.M."/>
            <person name="Andrzejewski T.M."/>
            <person name="Davidsen T.M."/>
            <person name="Wayne K.J."/>
            <person name="Tettelin H."/>
            <person name="Glass J.I."/>
            <person name="Rusch D."/>
            <person name="Podicherti R."/>
            <person name="Tsui H.-C.T."/>
            <person name="Winkler M.E."/>
        </authorList>
    </citation>
    <scope>NUCLEOTIDE SEQUENCE</scope>
</reference>
<gene>
    <name evidence="2" type="ORF">METZ01_LOCUS441163</name>
</gene>
<accession>A0A382YZE6</accession>
<dbReference type="InterPro" id="IPR001602">
    <property type="entry name" value="UPF0047_YjbQ-like"/>
</dbReference>
<dbReference type="NCBIfam" id="TIGR00149">
    <property type="entry name" value="TIGR00149_YjbQ"/>
    <property type="match status" value="1"/>
</dbReference>